<dbReference type="RefSeq" id="WP_097615226.1">
    <property type="nucleotide sequence ID" value="NZ_NWSV01000028.1"/>
</dbReference>
<protein>
    <submittedName>
        <fullName evidence="1">Uncharacterized protein</fullName>
    </submittedName>
</protein>
<reference evidence="1 2" key="1">
    <citation type="submission" date="2017-09" db="EMBL/GenBank/DDBJ databases">
        <title>Comparative genomics of rhizobia isolated from Phaseolus vulgaris in China.</title>
        <authorList>
            <person name="Tong W."/>
        </authorList>
    </citation>
    <scope>NUCLEOTIDE SEQUENCE [LARGE SCALE GENOMIC DNA]</scope>
    <source>
        <strain evidence="1 2">C5</strain>
    </source>
</reference>
<sequence length="77" mass="8088">MGVPFIQRDGGFPIVRQRSSFRNGNEPAAVAFDDPAGEKIDAVLLGHVDQLRAAVASAGGAFRSIRAEPTLPVVATQ</sequence>
<dbReference type="EMBL" id="NWSV01000028">
    <property type="protein sequence ID" value="PDT00924.1"/>
    <property type="molecule type" value="Genomic_DNA"/>
</dbReference>
<accession>A0A2A6J4W9</accession>
<comment type="caution">
    <text evidence="1">The sequence shown here is derived from an EMBL/GenBank/DDBJ whole genome shotgun (WGS) entry which is preliminary data.</text>
</comment>
<keyword evidence="2" id="KW-1185">Reference proteome</keyword>
<evidence type="ECO:0000313" key="2">
    <source>
        <dbReference type="Proteomes" id="UP000220768"/>
    </source>
</evidence>
<name>A0A2A6J4W9_9HYPH</name>
<gene>
    <name evidence="1" type="ORF">CO666_27700</name>
</gene>
<dbReference type="Proteomes" id="UP000220768">
    <property type="component" value="Unassembled WGS sequence"/>
</dbReference>
<proteinExistence type="predicted"/>
<organism evidence="1 2">
    <name type="scientific">Rhizobium chutanense</name>
    <dbReference type="NCBI Taxonomy" id="2035448"/>
    <lineage>
        <taxon>Bacteria</taxon>
        <taxon>Pseudomonadati</taxon>
        <taxon>Pseudomonadota</taxon>
        <taxon>Alphaproteobacteria</taxon>
        <taxon>Hyphomicrobiales</taxon>
        <taxon>Rhizobiaceae</taxon>
        <taxon>Rhizobium/Agrobacterium group</taxon>
        <taxon>Rhizobium</taxon>
    </lineage>
</organism>
<evidence type="ECO:0000313" key="1">
    <source>
        <dbReference type="EMBL" id="PDT00924.1"/>
    </source>
</evidence>
<dbReference type="AlphaFoldDB" id="A0A2A6J4W9"/>